<feature type="region of interest" description="Disordered" evidence="1">
    <location>
        <begin position="233"/>
        <end position="265"/>
    </location>
</feature>
<evidence type="ECO:0000256" key="2">
    <source>
        <dbReference type="SAM" id="Phobius"/>
    </source>
</evidence>
<organism evidence="3 4">
    <name type="scientific">Mycetomoellerius zeteki</name>
    <dbReference type="NCBI Taxonomy" id="64791"/>
    <lineage>
        <taxon>Eukaryota</taxon>
        <taxon>Metazoa</taxon>
        <taxon>Ecdysozoa</taxon>
        <taxon>Arthropoda</taxon>
        <taxon>Hexapoda</taxon>
        <taxon>Insecta</taxon>
        <taxon>Pterygota</taxon>
        <taxon>Neoptera</taxon>
        <taxon>Endopterygota</taxon>
        <taxon>Hymenoptera</taxon>
        <taxon>Apocrita</taxon>
        <taxon>Aculeata</taxon>
        <taxon>Formicoidea</taxon>
        <taxon>Formicidae</taxon>
        <taxon>Myrmicinae</taxon>
        <taxon>Mycetomoellerius</taxon>
    </lineage>
</organism>
<protein>
    <submittedName>
        <fullName evidence="3">Uncharacterized protein</fullName>
    </submittedName>
</protein>
<evidence type="ECO:0000313" key="3">
    <source>
        <dbReference type="EMBL" id="KYQ56860.1"/>
    </source>
</evidence>
<evidence type="ECO:0000313" key="4">
    <source>
        <dbReference type="Proteomes" id="UP000075809"/>
    </source>
</evidence>
<dbReference type="AlphaFoldDB" id="A0A151X969"/>
<evidence type="ECO:0000256" key="1">
    <source>
        <dbReference type="SAM" id="MobiDB-lite"/>
    </source>
</evidence>
<feature type="compositionally biased region" description="Basic and acidic residues" evidence="1">
    <location>
        <begin position="244"/>
        <end position="265"/>
    </location>
</feature>
<keyword evidence="2" id="KW-1133">Transmembrane helix</keyword>
<dbReference type="Proteomes" id="UP000075809">
    <property type="component" value="Unassembled WGS sequence"/>
</dbReference>
<keyword evidence="4" id="KW-1185">Reference proteome</keyword>
<name>A0A151X969_9HYME</name>
<proteinExistence type="predicted"/>
<dbReference type="EMBL" id="KQ982402">
    <property type="protein sequence ID" value="KYQ56860.1"/>
    <property type="molecule type" value="Genomic_DNA"/>
</dbReference>
<reference evidence="3 4" key="1">
    <citation type="submission" date="2015-09" db="EMBL/GenBank/DDBJ databases">
        <title>Trachymyrmex zeteki WGS genome.</title>
        <authorList>
            <person name="Nygaard S."/>
            <person name="Hu H."/>
            <person name="Boomsma J."/>
            <person name="Zhang G."/>
        </authorList>
    </citation>
    <scope>NUCLEOTIDE SEQUENCE [LARGE SCALE GENOMIC DNA]</scope>
    <source>
        <strain evidence="3">Tzet28-1</strain>
        <tissue evidence="3">Whole body</tissue>
    </source>
</reference>
<accession>A0A151X969</accession>
<sequence>MRYPFATSAIVSDSPSVKPAVNMGHLLRTVLDVENGRNHLASEFCVISSRSSAWSYDHYYLSITVTKAKRGKRPSWTNRTECIANDKRVGIIAALLCIREVYKAFQIYHRRELKENGHAGTGRNRGRIVRNGVVGATDTSISARRDYRSRSGDSRVSTLLLIILSPFTLVVGRSAVVLLLLLLLLPLSLVLQNCRATNTTRVVAAVAAAALILSSARCSYAVYHREASTGSEERAGCRTRQVRGGRETERRSVEREKEGYRLEGT</sequence>
<feature type="transmembrane region" description="Helical" evidence="2">
    <location>
        <begin position="158"/>
        <end position="182"/>
    </location>
</feature>
<gene>
    <name evidence="3" type="ORF">ALC60_04224</name>
</gene>
<keyword evidence="2" id="KW-0812">Transmembrane</keyword>
<keyword evidence="2" id="KW-0472">Membrane</keyword>